<evidence type="ECO:0000256" key="5">
    <source>
        <dbReference type="ARBA" id="ARBA00022989"/>
    </source>
</evidence>
<dbReference type="Pfam" id="PF00893">
    <property type="entry name" value="Multi_Drug_Res"/>
    <property type="match status" value="1"/>
</dbReference>
<proteinExistence type="inferred from homology"/>
<keyword evidence="11" id="KW-1185">Reference proteome</keyword>
<dbReference type="PANTHER" id="PTHR30561">
    <property type="entry name" value="SMR FAMILY PROTON-DEPENDENT DRUG EFFLUX TRANSPORTER SUGE"/>
    <property type="match status" value="1"/>
</dbReference>
<dbReference type="GO" id="GO:1990961">
    <property type="term" value="P:xenobiotic detoxification by transmembrane export across the plasma membrane"/>
    <property type="evidence" value="ECO:0007669"/>
    <property type="project" value="UniProtKB-ARBA"/>
</dbReference>
<name>A0A4R6AZX4_9RHOB</name>
<evidence type="ECO:0000313" key="10">
    <source>
        <dbReference type="EMBL" id="TDL89432.1"/>
    </source>
</evidence>
<keyword evidence="2" id="KW-0813">Transport</keyword>
<dbReference type="RefSeq" id="WP_133342007.1">
    <property type="nucleotide sequence ID" value="NZ_SMZO01000010.1"/>
</dbReference>
<dbReference type="FunFam" id="1.10.3730.20:FF:000001">
    <property type="entry name" value="Quaternary ammonium compound resistance transporter SugE"/>
    <property type="match status" value="1"/>
</dbReference>
<dbReference type="InterPro" id="IPR000390">
    <property type="entry name" value="Small_drug/metabolite_transptr"/>
</dbReference>
<reference evidence="10 11" key="1">
    <citation type="submission" date="2019-03" db="EMBL/GenBank/DDBJ databases">
        <title>Rhodobacteraceae bacterium SM1902, a new member of the family Rhodobacteraceae isolated from Yantai.</title>
        <authorList>
            <person name="Sun Y."/>
        </authorList>
    </citation>
    <scope>NUCLEOTIDE SEQUENCE [LARGE SCALE GENOMIC DNA]</scope>
    <source>
        <strain evidence="10 11">SM1902</strain>
    </source>
</reference>
<gene>
    <name evidence="10" type="ORF">E2L05_06050</name>
</gene>
<accession>A0A4R6AZX4</accession>
<evidence type="ECO:0000256" key="6">
    <source>
        <dbReference type="ARBA" id="ARBA00023136"/>
    </source>
</evidence>
<organism evidence="10 11">
    <name type="scientific">Meridianimarinicoccus aquatilis</name>
    <dbReference type="NCBI Taxonomy" id="2552766"/>
    <lineage>
        <taxon>Bacteria</taxon>
        <taxon>Pseudomonadati</taxon>
        <taxon>Pseudomonadota</taxon>
        <taxon>Alphaproteobacteria</taxon>
        <taxon>Rhodobacterales</taxon>
        <taxon>Paracoccaceae</taxon>
        <taxon>Meridianimarinicoccus</taxon>
    </lineage>
</organism>
<keyword evidence="4 8" id="KW-0812">Transmembrane</keyword>
<dbReference type="GO" id="GO:0005886">
    <property type="term" value="C:plasma membrane"/>
    <property type="evidence" value="ECO:0007669"/>
    <property type="project" value="UniProtKB-SubCell"/>
</dbReference>
<keyword evidence="5 9" id="KW-1133">Transmembrane helix</keyword>
<evidence type="ECO:0000256" key="7">
    <source>
        <dbReference type="ARBA" id="ARBA00038032"/>
    </source>
</evidence>
<dbReference type="SUPFAM" id="SSF103481">
    <property type="entry name" value="Multidrug resistance efflux transporter EmrE"/>
    <property type="match status" value="1"/>
</dbReference>
<dbReference type="OrthoDB" id="9808638at2"/>
<dbReference type="GO" id="GO:0015220">
    <property type="term" value="F:choline transmembrane transporter activity"/>
    <property type="evidence" value="ECO:0007669"/>
    <property type="project" value="TreeGrafter"/>
</dbReference>
<feature type="transmembrane region" description="Helical" evidence="9">
    <location>
        <begin position="59"/>
        <end position="80"/>
    </location>
</feature>
<evidence type="ECO:0000256" key="3">
    <source>
        <dbReference type="ARBA" id="ARBA00022475"/>
    </source>
</evidence>
<comment type="similarity">
    <text evidence="7 8">Belongs to the drug/metabolite transporter (DMT) superfamily. Small multidrug resistance (SMR) (TC 2.A.7.1) family.</text>
</comment>
<dbReference type="Gene3D" id="1.10.3730.20">
    <property type="match status" value="1"/>
</dbReference>
<dbReference type="Proteomes" id="UP000294562">
    <property type="component" value="Unassembled WGS sequence"/>
</dbReference>
<dbReference type="GO" id="GO:0015297">
    <property type="term" value="F:antiporter activity"/>
    <property type="evidence" value="ECO:0007669"/>
    <property type="project" value="TreeGrafter"/>
</dbReference>
<keyword evidence="6 9" id="KW-0472">Membrane</keyword>
<evidence type="ECO:0000313" key="11">
    <source>
        <dbReference type="Proteomes" id="UP000294562"/>
    </source>
</evidence>
<evidence type="ECO:0000256" key="9">
    <source>
        <dbReference type="SAM" id="Phobius"/>
    </source>
</evidence>
<dbReference type="PANTHER" id="PTHR30561:SF1">
    <property type="entry name" value="MULTIDRUG TRANSPORTER EMRE"/>
    <property type="match status" value="1"/>
</dbReference>
<dbReference type="GO" id="GO:0031460">
    <property type="term" value="P:glycine betaine transport"/>
    <property type="evidence" value="ECO:0007669"/>
    <property type="project" value="TreeGrafter"/>
</dbReference>
<feature type="transmembrane region" description="Helical" evidence="9">
    <location>
        <begin position="86"/>
        <end position="105"/>
    </location>
</feature>
<dbReference type="EMBL" id="SMZO01000010">
    <property type="protein sequence ID" value="TDL89432.1"/>
    <property type="molecule type" value="Genomic_DNA"/>
</dbReference>
<evidence type="ECO:0000256" key="2">
    <source>
        <dbReference type="ARBA" id="ARBA00022448"/>
    </source>
</evidence>
<feature type="transmembrane region" description="Helical" evidence="9">
    <location>
        <begin position="31"/>
        <end position="52"/>
    </location>
</feature>
<dbReference type="GO" id="GO:0015199">
    <property type="term" value="F:amino-acid betaine transmembrane transporter activity"/>
    <property type="evidence" value="ECO:0007669"/>
    <property type="project" value="TreeGrafter"/>
</dbReference>
<dbReference type="InterPro" id="IPR045324">
    <property type="entry name" value="Small_multidrug_res"/>
</dbReference>
<keyword evidence="3" id="KW-1003">Cell membrane</keyword>
<dbReference type="AlphaFoldDB" id="A0A4R6AZX4"/>
<evidence type="ECO:0000256" key="8">
    <source>
        <dbReference type="RuleBase" id="RU003942"/>
    </source>
</evidence>
<sequence>MPIHYVYLVIAILFEVTATSALPASQQFTRLWPSVIVVVGYCLSFFFLSMTLKVMPVGVVYALWSGLGIVTVAIVGYFVYNQKLDVPAVLGMGLIILGVLVINLFSSTTGH</sequence>
<protein>
    <submittedName>
        <fullName evidence="10">Multidrug efflux SMR transporter</fullName>
    </submittedName>
</protein>
<comment type="subcellular location">
    <subcellularLocation>
        <location evidence="1 8">Cell membrane</location>
        <topology evidence="1 8">Multi-pass membrane protein</topology>
    </subcellularLocation>
</comment>
<evidence type="ECO:0000256" key="1">
    <source>
        <dbReference type="ARBA" id="ARBA00004651"/>
    </source>
</evidence>
<comment type="caution">
    <text evidence="10">The sequence shown here is derived from an EMBL/GenBank/DDBJ whole genome shotgun (WGS) entry which is preliminary data.</text>
</comment>
<dbReference type="InterPro" id="IPR037185">
    <property type="entry name" value="EmrE-like"/>
</dbReference>
<evidence type="ECO:0000256" key="4">
    <source>
        <dbReference type="ARBA" id="ARBA00022692"/>
    </source>
</evidence>